<keyword evidence="4" id="KW-0687">Ribonucleoprotein</keyword>
<evidence type="ECO:0000256" key="7">
    <source>
        <dbReference type="SAM" id="MobiDB-lite"/>
    </source>
</evidence>
<dbReference type="WBParaSite" id="MBELARI_LOCUS8852">
    <property type="protein sequence ID" value="MBELARI_LOCUS8852"/>
    <property type="gene ID" value="MBELARI_LOCUS8852"/>
</dbReference>
<feature type="compositionally biased region" description="Low complexity" evidence="7">
    <location>
        <begin position="72"/>
        <end position="88"/>
    </location>
</feature>
<comment type="similarity">
    <text evidence="2">Belongs to the eukaryotic ribosomal protein P1/P2 family.</text>
</comment>
<dbReference type="Gene3D" id="1.10.10.1410">
    <property type="match status" value="1"/>
</dbReference>
<evidence type="ECO:0000256" key="5">
    <source>
        <dbReference type="ARBA" id="ARBA00035301"/>
    </source>
</evidence>
<dbReference type="PANTHER" id="PTHR21141">
    <property type="entry name" value="60S ACIDIC RIBOSOMAL PROTEIN FAMILY MEMBER"/>
    <property type="match status" value="1"/>
</dbReference>
<protein>
    <recommendedName>
        <fullName evidence="5">Large ribosomal subunit protein P2</fullName>
    </recommendedName>
    <alternativeName>
        <fullName evidence="6">60S acidic ribosomal protein P2</fullName>
    </alternativeName>
</protein>
<feature type="region of interest" description="Disordered" evidence="7">
    <location>
        <begin position="64"/>
        <end position="112"/>
    </location>
</feature>
<dbReference type="WBParaSite" id="MBELARI_LOCUS8557">
    <property type="protein sequence ID" value="MBELARI_LOCUS8557"/>
    <property type="gene ID" value="MBELARI_LOCUS8557"/>
</dbReference>
<dbReference type="HAMAP" id="MF_01478">
    <property type="entry name" value="Ribosomal_L12_arch"/>
    <property type="match status" value="1"/>
</dbReference>
<dbReference type="FunFam" id="1.10.10.1410:FF:000002">
    <property type="entry name" value="60S acidic ribosomal protein P2"/>
    <property type="match status" value="1"/>
</dbReference>
<evidence type="ECO:0000313" key="8">
    <source>
        <dbReference type="Proteomes" id="UP000887575"/>
    </source>
</evidence>
<dbReference type="Proteomes" id="UP000887575">
    <property type="component" value="Unassembled WGS sequence"/>
</dbReference>
<name>A0AAF3FMZ5_9BILA</name>
<proteinExistence type="inferred from homology"/>
<sequence length="112" mass="11283">MRYVASYLLAVLGGNEHPSVADIENILGAVGIDADGEKAKLVVSKLKGKTISELIAEGSKHLVSVSGGGGASAAPATGGSAPAAASAPAEEKKKKEEPKEESDDDMGFGLFD</sequence>
<dbReference type="AlphaFoldDB" id="A0AAF3FMZ5"/>
<accession>A0AAF3FMZ5</accession>
<evidence type="ECO:0000313" key="10">
    <source>
        <dbReference type="WBParaSite" id="MBELARI_LOCUS8852"/>
    </source>
</evidence>
<dbReference type="GO" id="GO:0022625">
    <property type="term" value="C:cytosolic large ribosomal subunit"/>
    <property type="evidence" value="ECO:0007669"/>
    <property type="project" value="InterPro"/>
</dbReference>
<dbReference type="InterPro" id="IPR038716">
    <property type="entry name" value="P1/P2_N_sf"/>
</dbReference>
<reference evidence="9 10" key="1">
    <citation type="submission" date="2024-02" db="UniProtKB">
        <authorList>
            <consortium name="WormBaseParasite"/>
        </authorList>
    </citation>
    <scope>IDENTIFICATION</scope>
</reference>
<evidence type="ECO:0000256" key="4">
    <source>
        <dbReference type="ARBA" id="ARBA00023274"/>
    </source>
</evidence>
<keyword evidence="3" id="KW-0689">Ribosomal protein</keyword>
<organism evidence="8 9">
    <name type="scientific">Mesorhabditis belari</name>
    <dbReference type="NCBI Taxonomy" id="2138241"/>
    <lineage>
        <taxon>Eukaryota</taxon>
        <taxon>Metazoa</taxon>
        <taxon>Ecdysozoa</taxon>
        <taxon>Nematoda</taxon>
        <taxon>Chromadorea</taxon>
        <taxon>Rhabditida</taxon>
        <taxon>Rhabditina</taxon>
        <taxon>Rhabditomorpha</taxon>
        <taxon>Rhabditoidea</taxon>
        <taxon>Rhabditidae</taxon>
        <taxon>Mesorhabditinae</taxon>
        <taxon>Mesorhabditis</taxon>
    </lineage>
</organism>
<evidence type="ECO:0000256" key="2">
    <source>
        <dbReference type="ARBA" id="ARBA00005436"/>
    </source>
</evidence>
<dbReference type="InterPro" id="IPR044076">
    <property type="entry name" value="Ribosomal_P2"/>
</dbReference>
<comment type="function">
    <text evidence="1">Plays an important role in the elongation step of protein synthesis.</text>
</comment>
<dbReference type="Pfam" id="PF00428">
    <property type="entry name" value="Ribosomal_60s"/>
    <property type="match status" value="1"/>
</dbReference>
<dbReference type="GO" id="GO:0003735">
    <property type="term" value="F:structural constituent of ribosome"/>
    <property type="evidence" value="ECO:0007669"/>
    <property type="project" value="InterPro"/>
</dbReference>
<keyword evidence="8" id="KW-1185">Reference proteome</keyword>
<evidence type="ECO:0000256" key="6">
    <source>
        <dbReference type="ARBA" id="ARBA00035443"/>
    </source>
</evidence>
<feature type="compositionally biased region" description="Basic and acidic residues" evidence="7">
    <location>
        <begin position="89"/>
        <end position="98"/>
    </location>
</feature>
<evidence type="ECO:0000256" key="3">
    <source>
        <dbReference type="ARBA" id="ARBA00022980"/>
    </source>
</evidence>
<dbReference type="InterPro" id="IPR027534">
    <property type="entry name" value="Ribosomal_P1/P2"/>
</dbReference>
<dbReference type="GO" id="GO:0002182">
    <property type="term" value="P:cytoplasmic translational elongation"/>
    <property type="evidence" value="ECO:0007669"/>
    <property type="project" value="InterPro"/>
</dbReference>
<dbReference type="PANTHER" id="PTHR21141:SF80">
    <property type="entry name" value="60S ACIDIC RIBOSOMAL PROTEIN P2"/>
    <property type="match status" value="1"/>
</dbReference>
<evidence type="ECO:0000313" key="9">
    <source>
        <dbReference type="WBParaSite" id="MBELARI_LOCUS8557"/>
    </source>
</evidence>
<evidence type="ECO:0000256" key="1">
    <source>
        <dbReference type="ARBA" id="ARBA00003362"/>
    </source>
</evidence>
<dbReference type="CDD" id="cd05833">
    <property type="entry name" value="Ribosomal_P2"/>
    <property type="match status" value="1"/>
</dbReference>